<dbReference type="GO" id="GO:0050661">
    <property type="term" value="F:NADP binding"/>
    <property type="evidence" value="ECO:0007669"/>
    <property type="project" value="TreeGrafter"/>
</dbReference>
<dbReference type="OrthoDB" id="9776868at2"/>
<dbReference type="PANTHER" id="PTHR21089">
    <property type="entry name" value="SHIKIMATE DEHYDROGENASE"/>
    <property type="match status" value="1"/>
</dbReference>
<dbReference type="Pfam" id="PF08501">
    <property type="entry name" value="Shikimate_dh_N"/>
    <property type="match status" value="1"/>
</dbReference>
<evidence type="ECO:0000259" key="3">
    <source>
        <dbReference type="Pfam" id="PF08501"/>
    </source>
</evidence>
<dbReference type="EMBL" id="RBWV01000010">
    <property type="protein sequence ID" value="RKS77749.1"/>
    <property type="molecule type" value="Genomic_DNA"/>
</dbReference>
<dbReference type="AlphaFoldDB" id="A0A420XSG7"/>
<dbReference type="SUPFAM" id="SSF53223">
    <property type="entry name" value="Aminoacid dehydrogenase-like, N-terminal domain"/>
    <property type="match status" value="1"/>
</dbReference>
<organism evidence="4 5">
    <name type="scientific">Motilibacter peucedani</name>
    <dbReference type="NCBI Taxonomy" id="598650"/>
    <lineage>
        <taxon>Bacteria</taxon>
        <taxon>Bacillati</taxon>
        <taxon>Actinomycetota</taxon>
        <taxon>Actinomycetes</taxon>
        <taxon>Motilibacterales</taxon>
        <taxon>Motilibacteraceae</taxon>
        <taxon>Motilibacter</taxon>
    </lineage>
</organism>
<dbReference type="GO" id="GO:0019632">
    <property type="term" value="P:shikimate metabolic process"/>
    <property type="evidence" value="ECO:0007669"/>
    <property type="project" value="TreeGrafter"/>
</dbReference>
<evidence type="ECO:0000256" key="1">
    <source>
        <dbReference type="ARBA" id="ARBA00004871"/>
    </source>
</evidence>
<evidence type="ECO:0000313" key="5">
    <source>
        <dbReference type="Proteomes" id="UP000281955"/>
    </source>
</evidence>
<dbReference type="GO" id="GO:0009423">
    <property type="term" value="P:chorismate biosynthetic process"/>
    <property type="evidence" value="ECO:0007669"/>
    <property type="project" value="TreeGrafter"/>
</dbReference>
<evidence type="ECO:0000313" key="4">
    <source>
        <dbReference type="EMBL" id="RKS77749.1"/>
    </source>
</evidence>
<protein>
    <submittedName>
        <fullName evidence="4">Shikimate dehydrogenase</fullName>
    </submittedName>
</protein>
<dbReference type="GO" id="GO:0009073">
    <property type="term" value="P:aromatic amino acid family biosynthetic process"/>
    <property type="evidence" value="ECO:0007669"/>
    <property type="project" value="UniProtKB-KW"/>
</dbReference>
<dbReference type="InterPro" id="IPR036291">
    <property type="entry name" value="NAD(P)-bd_dom_sf"/>
</dbReference>
<dbReference type="Gene3D" id="3.40.50.10860">
    <property type="entry name" value="Leucine Dehydrogenase, chain A, domain 1"/>
    <property type="match status" value="1"/>
</dbReference>
<keyword evidence="2" id="KW-0057">Aromatic amino acid biosynthesis</keyword>
<dbReference type="FunCoup" id="A0A420XSG7">
    <property type="interactions" value="40"/>
</dbReference>
<dbReference type="InterPro" id="IPR022893">
    <property type="entry name" value="Shikimate_DH_fam"/>
</dbReference>
<dbReference type="InterPro" id="IPR013708">
    <property type="entry name" value="Shikimate_DH-bd_N"/>
</dbReference>
<dbReference type="InterPro" id="IPR046346">
    <property type="entry name" value="Aminoacid_DH-like_N_sf"/>
</dbReference>
<keyword evidence="5" id="KW-1185">Reference proteome</keyword>
<gene>
    <name evidence="4" type="ORF">CLV35_1447</name>
</gene>
<dbReference type="NCBIfam" id="NF001311">
    <property type="entry name" value="PRK00258.1-3"/>
    <property type="match status" value="1"/>
</dbReference>
<dbReference type="GO" id="GO:0004764">
    <property type="term" value="F:shikimate 3-dehydrogenase (NADP+) activity"/>
    <property type="evidence" value="ECO:0007669"/>
    <property type="project" value="InterPro"/>
</dbReference>
<comment type="pathway">
    <text evidence="1">Metabolic intermediate biosynthesis; chorismate biosynthesis; chorismate from D-erythrose 4-phosphate and phosphoenolpyruvate: step 4/7.</text>
</comment>
<name>A0A420XSG7_9ACTN</name>
<dbReference type="Gene3D" id="3.40.50.720">
    <property type="entry name" value="NAD(P)-binding Rossmann-like Domain"/>
    <property type="match status" value="1"/>
</dbReference>
<evidence type="ECO:0000256" key="2">
    <source>
        <dbReference type="ARBA" id="ARBA00023141"/>
    </source>
</evidence>
<dbReference type="GO" id="GO:0005829">
    <property type="term" value="C:cytosol"/>
    <property type="evidence" value="ECO:0007669"/>
    <property type="project" value="TreeGrafter"/>
</dbReference>
<dbReference type="PANTHER" id="PTHR21089:SF1">
    <property type="entry name" value="BIFUNCTIONAL 3-DEHYDROQUINATE DEHYDRATASE_SHIKIMATE DEHYDROGENASE, CHLOROPLASTIC"/>
    <property type="match status" value="1"/>
</dbReference>
<comment type="caution">
    <text evidence="4">The sequence shown here is derived from an EMBL/GenBank/DDBJ whole genome shotgun (WGS) entry which is preliminary data.</text>
</comment>
<accession>A0A420XSG7</accession>
<dbReference type="InParanoid" id="A0A420XSG7"/>
<proteinExistence type="predicted"/>
<sequence length="280" mass="27701">MPRAAVLGSPIRHSLSPVLHRAAYAALGLEGWSYDACEVDEARLPGFVASLGAEWAGLSLTMPLKRAVLPLLDEASEVVRQTGAANTLVLRGGRRVGDNTDVAGIAAALAERGAGVPQRAVVLGGGATAASALAALAAMGAGQVTLVTRRPASAHELAPVAAAAGVRAAPAAWDPPSVATLLGGADVVVAAATAGAADGVAAALRAPVRGVLLDVVYDPWPTALAAAWERAGGEVASGLDLLVHQATHQVLAMTGAQASTAALVEPMRTAGLAALAARAG</sequence>
<feature type="domain" description="Shikimate dehydrogenase substrate binding N-terminal" evidence="3">
    <location>
        <begin position="6"/>
        <end position="88"/>
    </location>
</feature>
<dbReference type="RefSeq" id="WP_121192747.1">
    <property type="nucleotide sequence ID" value="NZ_RBWV01000010.1"/>
</dbReference>
<dbReference type="SUPFAM" id="SSF51735">
    <property type="entry name" value="NAD(P)-binding Rossmann-fold domains"/>
    <property type="match status" value="1"/>
</dbReference>
<dbReference type="Proteomes" id="UP000281955">
    <property type="component" value="Unassembled WGS sequence"/>
</dbReference>
<keyword evidence="2" id="KW-0028">Amino-acid biosynthesis</keyword>
<reference evidence="4 5" key="1">
    <citation type="submission" date="2018-10" db="EMBL/GenBank/DDBJ databases">
        <title>Genomic Encyclopedia of Archaeal and Bacterial Type Strains, Phase II (KMG-II): from individual species to whole genera.</title>
        <authorList>
            <person name="Goeker M."/>
        </authorList>
    </citation>
    <scope>NUCLEOTIDE SEQUENCE [LARGE SCALE GENOMIC DNA]</scope>
    <source>
        <strain evidence="4 5">RP-AC37</strain>
    </source>
</reference>